<dbReference type="PANTHER" id="PTHR40257:SF1">
    <property type="entry name" value="DUF1330 DOMAIN-CONTAINING PROTEIN"/>
    <property type="match status" value="1"/>
</dbReference>
<dbReference type="AlphaFoldDB" id="A0AAQ3R413"/>
<evidence type="ECO:0000313" key="1">
    <source>
        <dbReference type="EMBL" id="WPH00336.1"/>
    </source>
</evidence>
<gene>
    <name evidence="1" type="ORF">R9X50_00316100</name>
</gene>
<sequence length="265" mass="28962">MPLATVHLVALAPDANVSDFVHLILSSNVKPLVISRAVRWIVRPESLSVANLANTEWDLLIILPADIALPEACLRKDWVSTHWTITAGVPSSLVKDFETRNKALLQPKSSAVPAFTGTMDNPQIARSAQGLELSNDLLQWSKTFELGQGAVSMFNLLAFKPGKEANESYKNYGKAFAKSSGSRRGGNAKIVGKVVPNQGTDGEDSSGWDEIALAHYPTISHFVDMIGSVDYQEVNHKFRLPALRDTCILCTTELAPELRPNKSRL</sequence>
<keyword evidence="2" id="KW-1185">Reference proteome</keyword>
<accession>A0AAQ3R413</accession>
<dbReference type="Proteomes" id="UP001303373">
    <property type="component" value="Chromosome 4"/>
</dbReference>
<dbReference type="Gene3D" id="3.30.70.100">
    <property type="match status" value="1"/>
</dbReference>
<dbReference type="PANTHER" id="PTHR40257">
    <property type="match status" value="1"/>
</dbReference>
<reference evidence="1 2" key="1">
    <citation type="submission" date="2023-11" db="EMBL/GenBank/DDBJ databases">
        <title>An acidophilic fungus is an integral part of prey digestion in a carnivorous sundew plant.</title>
        <authorList>
            <person name="Tsai I.J."/>
        </authorList>
    </citation>
    <scope>NUCLEOTIDE SEQUENCE [LARGE SCALE GENOMIC DNA]</scope>
    <source>
        <strain evidence="1">169a</strain>
    </source>
</reference>
<evidence type="ECO:0000313" key="2">
    <source>
        <dbReference type="Proteomes" id="UP001303373"/>
    </source>
</evidence>
<protein>
    <submittedName>
        <fullName evidence="1">Uncharacterized protein</fullName>
    </submittedName>
</protein>
<name>A0AAQ3R413_9PEZI</name>
<dbReference type="EMBL" id="CP138583">
    <property type="protein sequence ID" value="WPH00336.1"/>
    <property type="molecule type" value="Genomic_DNA"/>
</dbReference>
<proteinExistence type="predicted"/>
<organism evidence="1 2">
    <name type="scientific">Acrodontium crateriforme</name>
    <dbReference type="NCBI Taxonomy" id="150365"/>
    <lineage>
        <taxon>Eukaryota</taxon>
        <taxon>Fungi</taxon>
        <taxon>Dikarya</taxon>
        <taxon>Ascomycota</taxon>
        <taxon>Pezizomycotina</taxon>
        <taxon>Dothideomycetes</taxon>
        <taxon>Dothideomycetidae</taxon>
        <taxon>Mycosphaerellales</taxon>
        <taxon>Teratosphaeriaceae</taxon>
        <taxon>Acrodontium</taxon>
    </lineage>
</organism>